<gene>
    <name evidence="1" type="ORF">H9623_03910</name>
</gene>
<organism evidence="1 2">
    <name type="scientific">Oerskovia douganii</name>
    <dbReference type="NCBI Taxonomy" id="2762210"/>
    <lineage>
        <taxon>Bacteria</taxon>
        <taxon>Bacillati</taxon>
        <taxon>Actinomycetota</taxon>
        <taxon>Actinomycetes</taxon>
        <taxon>Micrococcales</taxon>
        <taxon>Cellulomonadaceae</taxon>
        <taxon>Oerskovia</taxon>
    </lineage>
</organism>
<reference evidence="1 2" key="1">
    <citation type="submission" date="2020-08" db="EMBL/GenBank/DDBJ databases">
        <title>A Genomic Blueprint of the Chicken Gut Microbiome.</title>
        <authorList>
            <person name="Gilroy R."/>
            <person name="Ravi A."/>
            <person name="Getino M."/>
            <person name="Pursley I."/>
            <person name="Horton D.L."/>
            <person name="Alikhan N.-F."/>
            <person name="Baker D."/>
            <person name="Gharbi K."/>
            <person name="Hall N."/>
            <person name="Watson M."/>
            <person name="Adriaenssens E.M."/>
            <person name="Foster-Nyarko E."/>
            <person name="Jarju S."/>
            <person name="Secka A."/>
            <person name="Antonio M."/>
            <person name="Oren A."/>
            <person name="Chaudhuri R."/>
            <person name="La Ragione R.M."/>
            <person name="Hildebrand F."/>
            <person name="Pallen M.J."/>
        </authorList>
    </citation>
    <scope>NUCLEOTIDE SEQUENCE [LARGE SCALE GENOMIC DNA]</scope>
    <source>
        <strain evidence="1 2">Sa1BUA8</strain>
    </source>
</reference>
<evidence type="ECO:0000313" key="1">
    <source>
        <dbReference type="EMBL" id="MBE7699452.1"/>
    </source>
</evidence>
<dbReference type="EMBL" id="JACSPN010000003">
    <property type="protein sequence ID" value="MBE7699452.1"/>
    <property type="molecule type" value="Genomic_DNA"/>
</dbReference>
<dbReference type="Pfam" id="PF21196">
    <property type="entry name" value="PcrA_UvrD_tudor"/>
    <property type="match status" value="1"/>
</dbReference>
<evidence type="ECO:0008006" key="3">
    <source>
        <dbReference type="Google" id="ProtNLM"/>
    </source>
</evidence>
<accession>A0A9D5UEH5</accession>
<dbReference type="Proteomes" id="UP000822993">
    <property type="component" value="Unassembled WGS sequence"/>
</dbReference>
<protein>
    <recommendedName>
        <fullName evidence="3">ATP-dependent DNA helicase PcrA</fullName>
    </recommendedName>
</protein>
<name>A0A9D5UEH5_9CELL</name>
<comment type="caution">
    <text evidence="1">The sequence shown here is derived from an EMBL/GenBank/DDBJ whole genome shotgun (WGS) entry which is preliminary data.</text>
</comment>
<sequence>MGARQLGAGCGPLRRCKEGDIPSLAIGDKVTHDAYGLGTVVAVEGAGTNAVAKIDFGADGTKRLLLRFSPVTKL</sequence>
<evidence type="ECO:0000313" key="2">
    <source>
        <dbReference type="Proteomes" id="UP000822993"/>
    </source>
</evidence>
<dbReference type="AlphaFoldDB" id="A0A9D5UEH5"/>
<keyword evidence="2" id="KW-1185">Reference proteome</keyword>
<proteinExistence type="predicted"/>